<dbReference type="OrthoDB" id="10260614at2759"/>
<feature type="domain" description="Nudix hydrolase" evidence="2">
    <location>
        <begin position="44"/>
        <end position="200"/>
    </location>
</feature>
<evidence type="ECO:0000259" key="2">
    <source>
        <dbReference type="PROSITE" id="PS51462"/>
    </source>
</evidence>
<dbReference type="Gene3D" id="3.90.79.10">
    <property type="entry name" value="Nucleoside Triphosphate Pyrophosphohydrolase"/>
    <property type="match status" value="1"/>
</dbReference>
<dbReference type="GO" id="GO:0010945">
    <property type="term" value="F:coenzyme A diphosphatase activity"/>
    <property type="evidence" value="ECO:0007669"/>
    <property type="project" value="InterPro"/>
</dbReference>
<dbReference type="SUPFAM" id="SSF55811">
    <property type="entry name" value="Nudix"/>
    <property type="match status" value="1"/>
</dbReference>
<dbReference type="AlphaFoldDB" id="A0A8H7HLS6"/>
<accession>A0A8H7HLS6</accession>
<evidence type="ECO:0000313" key="3">
    <source>
        <dbReference type="EMBL" id="KAF8699304.1"/>
    </source>
</evidence>
<dbReference type="CDD" id="cd03426">
    <property type="entry name" value="NUDIX_CoAse_Nudt7"/>
    <property type="match status" value="1"/>
</dbReference>
<dbReference type="Proteomes" id="UP000602905">
    <property type="component" value="Unassembled WGS sequence"/>
</dbReference>
<dbReference type="PANTHER" id="PTHR12992">
    <property type="entry name" value="NUDIX HYDROLASE"/>
    <property type="match status" value="1"/>
</dbReference>
<protein>
    <submittedName>
        <fullName evidence="3">NUDIX domain</fullName>
    </submittedName>
</protein>
<dbReference type="PANTHER" id="PTHR12992:SF45">
    <property type="entry name" value="NUDIX HYDROLASE DOMAIN-CONTAINING PROTEIN"/>
    <property type="match status" value="1"/>
</dbReference>
<dbReference type="PROSITE" id="PS51462">
    <property type="entry name" value="NUDIX"/>
    <property type="match status" value="1"/>
</dbReference>
<comment type="caution">
    <text evidence="3">The sequence shown here is derived from an EMBL/GenBank/DDBJ whole genome shotgun (WGS) entry which is preliminary data.</text>
</comment>
<proteinExistence type="predicted"/>
<evidence type="ECO:0000256" key="1">
    <source>
        <dbReference type="SAM" id="MobiDB-lite"/>
    </source>
</evidence>
<dbReference type="InterPro" id="IPR045121">
    <property type="entry name" value="CoAse"/>
</dbReference>
<sequence>MSSSYLSSDFNFMPNEEPAATFVKRFKDYWPEYSIEEYPEFPRNKTAAVLILLFIRDGHLRVLLTTRSQHLRSHPGDVALPGGKTDPMDASPVATAVRTQTTRYKYNNVIAALSKLREANEEIGLPVPSSAVHVLGVLTPFVSYYKLAVTPVIAFLSDLSLLEHLKPNPEEVDEIFDHPLEAILSPELAESLAPKPGRLLSERGSEKWRYEPEYHYMRDSAWLHGSQYRMHKFRSVTTPISGLTSDILILTAKIAYVRNTDYERYPENHVTPDIALEWAMEQHVEAARAASQPQASSGESHIEGLAD</sequence>
<feature type="region of interest" description="Disordered" evidence="1">
    <location>
        <begin position="287"/>
        <end position="307"/>
    </location>
</feature>
<feature type="non-terminal residue" evidence="3">
    <location>
        <position position="307"/>
    </location>
</feature>
<gene>
    <name evidence="3" type="ORF">RHS03_07442</name>
</gene>
<name>A0A8H7HLS6_9AGAM</name>
<dbReference type="EMBL" id="JACYCD010000239">
    <property type="protein sequence ID" value="KAF8699304.1"/>
    <property type="molecule type" value="Genomic_DNA"/>
</dbReference>
<dbReference type="InterPro" id="IPR000086">
    <property type="entry name" value="NUDIX_hydrolase_dom"/>
</dbReference>
<reference evidence="3" key="1">
    <citation type="submission" date="2020-09" db="EMBL/GenBank/DDBJ databases">
        <title>Comparative genome analyses of four rice-infecting Rhizoctonia solani isolates reveal extensive enrichment of homogalacturonan modification genes.</title>
        <authorList>
            <person name="Lee D.-Y."/>
            <person name="Jeon J."/>
            <person name="Kim K.-T."/>
            <person name="Cheong K."/>
            <person name="Song H."/>
            <person name="Choi G."/>
            <person name="Ko J."/>
            <person name="Opiyo S.O."/>
            <person name="Zuo S."/>
            <person name="Madhav S."/>
            <person name="Lee Y.-H."/>
            <person name="Wang G.-L."/>
        </authorList>
    </citation>
    <scope>NUCLEOTIDE SEQUENCE</scope>
    <source>
        <strain evidence="3">AG1-IA WGL</strain>
    </source>
</reference>
<organism evidence="3 4">
    <name type="scientific">Rhizoctonia solani</name>
    <dbReference type="NCBI Taxonomy" id="456999"/>
    <lineage>
        <taxon>Eukaryota</taxon>
        <taxon>Fungi</taxon>
        <taxon>Dikarya</taxon>
        <taxon>Basidiomycota</taxon>
        <taxon>Agaricomycotina</taxon>
        <taxon>Agaricomycetes</taxon>
        <taxon>Cantharellales</taxon>
        <taxon>Ceratobasidiaceae</taxon>
        <taxon>Rhizoctonia</taxon>
    </lineage>
</organism>
<feature type="compositionally biased region" description="Low complexity" evidence="1">
    <location>
        <begin position="287"/>
        <end position="297"/>
    </location>
</feature>
<dbReference type="InterPro" id="IPR015797">
    <property type="entry name" value="NUDIX_hydrolase-like_dom_sf"/>
</dbReference>
<dbReference type="GO" id="GO:0015938">
    <property type="term" value="P:coenzyme A catabolic process"/>
    <property type="evidence" value="ECO:0007669"/>
    <property type="project" value="TreeGrafter"/>
</dbReference>
<evidence type="ECO:0000313" key="4">
    <source>
        <dbReference type="Proteomes" id="UP000602905"/>
    </source>
</evidence>